<sequence length="227" mass="24952">MKEQLYQLFQGSIAGVSMDDLVLRVAISVVLGLVIFVSYWISHAGTIYSQKFNINLITLTVLTATVMTVIGNNIALSLGMVGALSIVRFRTAIKDARDTTYIFWAIICGICCGVGQFMAAGIGSVAVFVVLLILGRVRNDTRTLIVIRAARTQELPVEGLVFEYFKGRAVQRVKNTTEDAVEFMFELSRGMLDRAQKKAERPITDELYALGGIDYVNIVAQNDEIGS</sequence>
<evidence type="ECO:0000313" key="3">
    <source>
        <dbReference type="Proteomes" id="UP001232750"/>
    </source>
</evidence>
<dbReference type="InterPro" id="IPR032531">
    <property type="entry name" value="DUF4956"/>
</dbReference>
<keyword evidence="1" id="KW-0472">Membrane</keyword>
<dbReference type="Pfam" id="PF16316">
    <property type="entry name" value="DUF4956"/>
    <property type="match status" value="1"/>
</dbReference>
<feature type="transmembrane region" description="Helical" evidence="1">
    <location>
        <begin position="101"/>
        <end position="134"/>
    </location>
</feature>
<dbReference type="Proteomes" id="UP001232750">
    <property type="component" value="Unassembled WGS sequence"/>
</dbReference>
<gene>
    <name evidence="2" type="ORF">QNJ86_10890</name>
</gene>
<dbReference type="EMBL" id="JASJEU010000022">
    <property type="protein sequence ID" value="MDJ1651308.1"/>
    <property type="molecule type" value="Genomic_DNA"/>
</dbReference>
<keyword evidence="1" id="KW-1133">Transmembrane helix</keyword>
<reference evidence="2 3" key="1">
    <citation type="submission" date="2023-05" db="EMBL/GenBank/DDBJ databases">
        <title>Gordonibacter KGMB12511T sp. nov., isolated from faeces of healthy Korean.</title>
        <authorList>
            <person name="Kim H.S."/>
            <person name="Kim J.-S."/>
            <person name="Suh M.K."/>
            <person name="Eom M.K."/>
            <person name="Do H.E."/>
            <person name="Lee J.-S."/>
        </authorList>
    </citation>
    <scope>NUCLEOTIDE SEQUENCE [LARGE SCALE GENOMIC DNA]</scope>
    <source>
        <strain evidence="2 3">KGMB12511</strain>
    </source>
</reference>
<comment type="caution">
    <text evidence="2">The sequence shown here is derived from an EMBL/GenBank/DDBJ whole genome shotgun (WGS) entry which is preliminary data.</text>
</comment>
<evidence type="ECO:0000256" key="1">
    <source>
        <dbReference type="SAM" id="Phobius"/>
    </source>
</evidence>
<keyword evidence="3" id="KW-1185">Reference proteome</keyword>
<feature type="transmembrane region" description="Helical" evidence="1">
    <location>
        <begin position="61"/>
        <end position="89"/>
    </location>
</feature>
<feature type="transmembrane region" description="Helical" evidence="1">
    <location>
        <begin position="21"/>
        <end position="41"/>
    </location>
</feature>
<proteinExistence type="predicted"/>
<name>A0ABT7DP32_9ACTN</name>
<dbReference type="RefSeq" id="WP_283832655.1">
    <property type="nucleotide sequence ID" value="NZ_JASJEU010000022.1"/>
</dbReference>
<accession>A0ABT7DP32</accession>
<keyword evidence="1" id="KW-0812">Transmembrane</keyword>
<protein>
    <submittedName>
        <fullName evidence="2">DUF4956 domain-containing protein</fullName>
    </submittedName>
</protein>
<organism evidence="2 3">
    <name type="scientific">Gordonibacter faecis</name>
    <dbReference type="NCBI Taxonomy" id="3047475"/>
    <lineage>
        <taxon>Bacteria</taxon>
        <taxon>Bacillati</taxon>
        <taxon>Actinomycetota</taxon>
        <taxon>Coriobacteriia</taxon>
        <taxon>Eggerthellales</taxon>
        <taxon>Eggerthellaceae</taxon>
        <taxon>Gordonibacter</taxon>
    </lineage>
</organism>
<evidence type="ECO:0000313" key="2">
    <source>
        <dbReference type="EMBL" id="MDJ1651308.1"/>
    </source>
</evidence>